<reference evidence="3 4" key="1">
    <citation type="journal article" date="2013" name="Front. Plant Sci.">
        <title>The Reference Genome of the Halophytic Plant Eutrema salsugineum.</title>
        <authorList>
            <person name="Yang R."/>
            <person name="Jarvis D.E."/>
            <person name="Chen H."/>
            <person name="Beilstein M.A."/>
            <person name="Grimwood J."/>
            <person name="Jenkins J."/>
            <person name="Shu S."/>
            <person name="Prochnik S."/>
            <person name="Xin M."/>
            <person name="Ma C."/>
            <person name="Schmutz J."/>
            <person name="Wing R.A."/>
            <person name="Mitchell-Olds T."/>
            <person name="Schumaker K.S."/>
            <person name="Wang X."/>
        </authorList>
    </citation>
    <scope>NUCLEOTIDE SEQUENCE [LARGE SCALE GENOMIC DNA]</scope>
</reference>
<dbReference type="SUPFAM" id="SSF52540">
    <property type="entry name" value="P-loop containing nucleoside triphosphate hydrolases"/>
    <property type="match status" value="1"/>
</dbReference>
<dbReference type="Gene3D" id="1.20.58.760">
    <property type="entry name" value="Peptidase M41"/>
    <property type="match status" value="1"/>
</dbReference>
<dbReference type="OMA" id="YCEWFAT"/>
<accession>V4M451</accession>
<dbReference type="GO" id="GO:0009535">
    <property type="term" value="C:chloroplast thylakoid membrane"/>
    <property type="evidence" value="ECO:0007669"/>
    <property type="project" value="TreeGrafter"/>
</dbReference>
<dbReference type="AlphaFoldDB" id="V4M451"/>
<dbReference type="KEGG" id="eus:EUTSA_v10022255mg"/>
<sequence>MARLPVVNVEAQELEAGLWVGQSAANVRELFQTARDLAPVIIFVEDFDLFAGVRGKFIHTKQQDHESFINQLLVELDGFEKQDGVVLMATTRNHKQIDEALRRPGRMDRIFHLQSPTEMERERILHNAAEETMDRELIDLVDWRKVSEKTSLLRPIELKLVPMALESSAFRSKFLDTDELLSYVSWFATFSHIVPPWLRKTKVVKSMSKMLVNHLGLNLTKEDLENVVDLMEPYGQISNGIELLNPPVDWTRETKFPHAVWAAGRALIALLIPNFDVVDNLWLEPSSWEGIGCTKITKVTSGGSASGNTESRSYLEKKLVFCFGSHIASQMLLPPGEENYLSSSEITQAQEVSALSMGNHHEYEMASKVEKIYDLAYEKAKGMLLKNRRVLEKITEELLEFEILTQKKKRILSFWFPRLVCRIREKEPFFLSGTSYNEASITTINPYHYSKKQKTLT</sequence>
<dbReference type="Gene3D" id="1.10.8.60">
    <property type="match status" value="1"/>
</dbReference>
<evidence type="ECO:0000313" key="3">
    <source>
        <dbReference type="EMBL" id="ESQ49702.1"/>
    </source>
</evidence>
<gene>
    <name evidence="3" type="ORF">EUTSA_v10022255mg</name>
</gene>
<dbReference type="GO" id="GO:0016887">
    <property type="term" value="F:ATP hydrolysis activity"/>
    <property type="evidence" value="ECO:0007669"/>
    <property type="project" value="InterPro"/>
</dbReference>
<dbReference type="Proteomes" id="UP000030689">
    <property type="component" value="Unassembled WGS sequence"/>
</dbReference>
<dbReference type="InterPro" id="IPR037219">
    <property type="entry name" value="Peptidase_M41-like"/>
</dbReference>
<dbReference type="eggNOG" id="KOG0731">
    <property type="taxonomic scope" value="Eukaryota"/>
</dbReference>
<organism evidence="3 4">
    <name type="scientific">Eutrema salsugineum</name>
    <name type="common">Saltwater cress</name>
    <name type="synonym">Sisymbrium salsugineum</name>
    <dbReference type="NCBI Taxonomy" id="72664"/>
    <lineage>
        <taxon>Eukaryota</taxon>
        <taxon>Viridiplantae</taxon>
        <taxon>Streptophyta</taxon>
        <taxon>Embryophyta</taxon>
        <taxon>Tracheophyta</taxon>
        <taxon>Spermatophyta</taxon>
        <taxon>Magnoliopsida</taxon>
        <taxon>eudicotyledons</taxon>
        <taxon>Gunneridae</taxon>
        <taxon>Pentapetalae</taxon>
        <taxon>rosids</taxon>
        <taxon>malvids</taxon>
        <taxon>Brassicales</taxon>
        <taxon>Brassicaceae</taxon>
        <taxon>Eutremeae</taxon>
        <taxon>Eutrema</taxon>
    </lineage>
</organism>
<keyword evidence="4" id="KW-1185">Reference proteome</keyword>
<feature type="domain" description="ATPase AAA-type core" evidence="2">
    <location>
        <begin position="4"/>
        <end position="113"/>
    </location>
</feature>
<dbReference type="EMBL" id="KI517408">
    <property type="protein sequence ID" value="ESQ49702.1"/>
    <property type="molecule type" value="Genomic_DNA"/>
</dbReference>
<dbReference type="GO" id="GO:0004222">
    <property type="term" value="F:metalloendopeptidase activity"/>
    <property type="evidence" value="ECO:0007669"/>
    <property type="project" value="InterPro"/>
</dbReference>
<evidence type="ECO:0000256" key="1">
    <source>
        <dbReference type="ARBA" id="ARBA00022946"/>
    </source>
</evidence>
<dbReference type="InterPro" id="IPR003959">
    <property type="entry name" value="ATPase_AAA_core"/>
</dbReference>
<name>V4M451_EUTSA</name>
<keyword evidence="1" id="KW-0809">Transit peptide</keyword>
<dbReference type="SUPFAM" id="SSF140990">
    <property type="entry name" value="FtsH protease domain-like"/>
    <property type="match status" value="1"/>
</dbReference>
<dbReference type="InterPro" id="IPR027417">
    <property type="entry name" value="P-loop_NTPase"/>
</dbReference>
<dbReference type="Gramene" id="ESQ49702">
    <property type="protein sequence ID" value="ESQ49702"/>
    <property type="gene ID" value="EUTSA_v10022255mg"/>
</dbReference>
<evidence type="ECO:0000313" key="4">
    <source>
        <dbReference type="Proteomes" id="UP000030689"/>
    </source>
</evidence>
<protein>
    <recommendedName>
        <fullName evidence="2">ATPase AAA-type core domain-containing protein</fullName>
    </recommendedName>
</protein>
<dbReference type="PANTHER" id="PTHR23076">
    <property type="entry name" value="METALLOPROTEASE M41 FTSH"/>
    <property type="match status" value="1"/>
</dbReference>
<evidence type="ECO:0000259" key="2">
    <source>
        <dbReference type="Pfam" id="PF00004"/>
    </source>
</evidence>
<dbReference type="Gene3D" id="3.40.50.300">
    <property type="entry name" value="P-loop containing nucleotide triphosphate hydrolases"/>
    <property type="match status" value="1"/>
</dbReference>
<dbReference type="Pfam" id="PF00004">
    <property type="entry name" value="AAA"/>
    <property type="match status" value="1"/>
</dbReference>
<dbReference type="STRING" id="72664.V4M451"/>
<proteinExistence type="predicted"/>
<dbReference type="GO" id="GO:0006508">
    <property type="term" value="P:proteolysis"/>
    <property type="evidence" value="ECO:0007669"/>
    <property type="project" value="InterPro"/>
</dbReference>
<dbReference type="GO" id="GO:0005524">
    <property type="term" value="F:ATP binding"/>
    <property type="evidence" value="ECO:0007669"/>
    <property type="project" value="InterPro"/>
</dbReference>
<dbReference type="PANTHER" id="PTHR23076:SF58">
    <property type="entry name" value="INACTIVE ATP-DEPENDENT ZINC METALLOPROTEASE FTSHI 5, CHLOROPLASTIC-RELATED"/>
    <property type="match status" value="1"/>
</dbReference>
<dbReference type="GO" id="GO:0004176">
    <property type="term" value="F:ATP-dependent peptidase activity"/>
    <property type="evidence" value="ECO:0007669"/>
    <property type="project" value="InterPro"/>
</dbReference>